<dbReference type="Pfam" id="PF00583">
    <property type="entry name" value="Acetyltransf_1"/>
    <property type="match status" value="1"/>
</dbReference>
<keyword evidence="1" id="KW-0808">Transferase</keyword>
<dbReference type="InterPro" id="IPR000182">
    <property type="entry name" value="GNAT_dom"/>
</dbReference>
<proteinExistence type="predicted"/>
<gene>
    <name evidence="5" type="ORF">NOX80_06180</name>
</gene>
<dbReference type="PANTHER" id="PTHR10545">
    <property type="entry name" value="DIAMINE N-ACETYLTRANSFERASE"/>
    <property type="match status" value="1"/>
</dbReference>
<evidence type="ECO:0000256" key="2">
    <source>
        <dbReference type="ARBA" id="ARBA00023315"/>
    </source>
</evidence>
<protein>
    <submittedName>
        <fullName evidence="5">GNAT family N-acetyltransferase</fullName>
    </submittedName>
</protein>
<evidence type="ECO:0000256" key="3">
    <source>
        <dbReference type="SAM" id="Phobius"/>
    </source>
</evidence>
<feature type="domain" description="N-acetyltransferase" evidence="4">
    <location>
        <begin position="3"/>
        <end position="149"/>
    </location>
</feature>
<sequence>MSTQFKPLEQQHIPDIVTMMQDFYAIDNYPIDIETSKNLFEEFLRNDNLGKAWLIYSDAILIGYVIVTFIFSFEYKGRYAFLDELYLSEKARGKGIGKQAIQFIKEEALKLKLKVLYLEVENHNEKAQKLYLAQNFTLHNRKIMKYIVA</sequence>
<dbReference type="EMBL" id="CP101751">
    <property type="protein sequence ID" value="UUC46783.1"/>
    <property type="molecule type" value="Genomic_DNA"/>
</dbReference>
<evidence type="ECO:0000313" key="6">
    <source>
        <dbReference type="Proteomes" id="UP001059844"/>
    </source>
</evidence>
<keyword evidence="3" id="KW-0472">Membrane</keyword>
<evidence type="ECO:0000313" key="5">
    <source>
        <dbReference type="EMBL" id="UUC46783.1"/>
    </source>
</evidence>
<name>A0ABY5IVD8_9FLAO</name>
<accession>A0ABY5IVD8</accession>
<dbReference type="InterPro" id="IPR051016">
    <property type="entry name" value="Diverse_Substrate_AcTransf"/>
</dbReference>
<dbReference type="PROSITE" id="PS51186">
    <property type="entry name" value="GNAT"/>
    <property type="match status" value="1"/>
</dbReference>
<evidence type="ECO:0000259" key="4">
    <source>
        <dbReference type="PROSITE" id="PS51186"/>
    </source>
</evidence>
<keyword evidence="6" id="KW-1185">Reference proteome</keyword>
<reference evidence="5" key="1">
    <citation type="submission" date="2022-07" db="EMBL/GenBank/DDBJ databases">
        <title>Isolation, identification, and degradation of a PFOSA degrading strain from sewage treatment plant.</title>
        <authorList>
            <person name="Zhang L."/>
            <person name="Huo Y."/>
        </authorList>
    </citation>
    <scope>NUCLEOTIDE SEQUENCE</scope>
    <source>
        <strain evidence="5">C1</strain>
    </source>
</reference>
<keyword evidence="2" id="KW-0012">Acyltransferase</keyword>
<dbReference type="SUPFAM" id="SSF55729">
    <property type="entry name" value="Acyl-CoA N-acyltransferases (Nat)"/>
    <property type="match status" value="1"/>
</dbReference>
<dbReference type="CDD" id="cd04301">
    <property type="entry name" value="NAT_SF"/>
    <property type="match status" value="1"/>
</dbReference>
<organism evidence="5 6">
    <name type="scientific">Flavobacterium cerinum</name>
    <dbReference type="NCBI Taxonomy" id="2502784"/>
    <lineage>
        <taxon>Bacteria</taxon>
        <taxon>Pseudomonadati</taxon>
        <taxon>Bacteroidota</taxon>
        <taxon>Flavobacteriia</taxon>
        <taxon>Flavobacteriales</taxon>
        <taxon>Flavobacteriaceae</taxon>
        <taxon>Flavobacterium</taxon>
    </lineage>
</organism>
<dbReference type="RefSeq" id="WP_256552437.1">
    <property type="nucleotide sequence ID" value="NZ_CP101751.1"/>
</dbReference>
<feature type="transmembrane region" description="Helical" evidence="3">
    <location>
        <begin position="53"/>
        <end position="73"/>
    </location>
</feature>
<dbReference type="InterPro" id="IPR016181">
    <property type="entry name" value="Acyl_CoA_acyltransferase"/>
</dbReference>
<dbReference type="Gene3D" id="3.40.630.30">
    <property type="match status" value="1"/>
</dbReference>
<evidence type="ECO:0000256" key="1">
    <source>
        <dbReference type="ARBA" id="ARBA00022679"/>
    </source>
</evidence>
<dbReference type="Proteomes" id="UP001059844">
    <property type="component" value="Chromosome"/>
</dbReference>
<keyword evidence="3" id="KW-1133">Transmembrane helix</keyword>
<keyword evidence="3" id="KW-0812">Transmembrane</keyword>
<dbReference type="PANTHER" id="PTHR10545:SF29">
    <property type="entry name" value="GH14572P-RELATED"/>
    <property type="match status" value="1"/>
</dbReference>